<organism evidence="1 2">
    <name type="scientific">Mycena metata</name>
    <dbReference type="NCBI Taxonomy" id="1033252"/>
    <lineage>
        <taxon>Eukaryota</taxon>
        <taxon>Fungi</taxon>
        <taxon>Dikarya</taxon>
        <taxon>Basidiomycota</taxon>
        <taxon>Agaricomycotina</taxon>
        <taxon>Agaricomycetes</taxon>
        <taxon>Agaricomycetidae</taxon>
        <taxon>Agaricales</taxon>
        <taxon>Marasmiineae</taxon>
        <taxon>Mycenaceae</taxon>
        <taxon>Mycena</taxon>
    </lineage>
</organism>
<evidence type="ECO:0000313" key="1">
    <source>
        <dbReference type="EMBL" id="KAJ7767677.1"/>
    </source>
</evidence>
<reference evidence="1" key="1">
    <citation type="submission" date="2023-03" db="EMBL/GenBank/DDBJ databases">
        <title>Massive genome expansion in bonnet fungi (Mycena s.s.) driven by repeated elements and novel gene families across ecological guilds.</title>
        <authorList>
            <consortium name="Lawrence Berkeley National Laboratory"/>
            <person name="Harder C.B."/>
            <person name="Miyauchi S."/>
            <person name="Viragh M."/>
            <person name="Kuo A."/>
            <person name="Thoen E."/>
            <person name="Andreopoulos B."/>
            <person name="Lu D."/>
            <person name="Skrede I."/>
            <person name="Drula E."/>
            <person name="Henrissat B."/>
            <person name="Morin E."/>
            <person name="Kohler A."/>
            <person name="Barry K."/>
            <person name="LaButti K."/>
            <person name="Morin E."/>
            <person name="Salamov A."/>
            <person name="Lipzen A."/>
            <person name="Mereny Z."/>
            <person name="Hegedus B."/>
            <person name="Baldrian P."/>
            <person name="Stursova M."/>
            <person name="Weitz H."/>
            <person name="Taylor A."/>
            <person name="Grigoriev I.V."/>
            <person name="Nagy L.G."/>
            <person name="Martin F."/>
            <person name="Kauserud H."/>
        </authorList>
    </citation>
    <scope>NUCLEOTIDE SEQUENCE</scope>
    <source>
        <strain evidence="1">CBHHK182m</strain>
    </source>
</reference>
<dbReference type="AlphaFoldDB" id="A0AAD7JLV1"/>
<keyword evidence="2" id="KW-1185">Reference proteome</keyword>
<comment type="caution">
    <text evidence="1">The sequence shown here is derived from an EMBL/GenBank/DDBJ whole genome shotgun (WGS) entry which is preliminary data.</text>
</comment>
<dbReference type="EMBL" id="JARKIB010000021">
    <property type="protein sequence ID" value="KAJ7767677.1"/>
    <property type="molecule type" value="Genomic_DNA"/>
</dbReference>
<proteinExistence type="predicted"/>
<evidence type="ECO:0000313" key="2">
    <source>
        <dbReference type="Proteomes" id="UP001215598"/>
    </source>
</evidence>
<accession>A0AAD7JLV1</accession>
<sequence>MYDFLNISTQYLHNIRLSSRPCGDTHPLPFNGFSLGVIHASEGSGSTPGGVFSKDSEPVALFLTIPHKDCCISLVGHLSKEQKPSSIGICSRCAMIWRVTLIHVSSDFDSGVTHVRPTTWRPFTPPPGWQIALASLVGSKILSVFSPWALINDDSSGVCRRVRARRFLPTASPLDHMSVCSMGGTLNNLKESIYGPDEPNNSSQNRRK</sequence>
<protein>
    <submittedName>
        <fullName evidence="1">Uncharacterized protein</fullName>
    </submittedName>
</protein>
<dbReference type="Proteomes" id="UP001215598">
    <property type="component" value="Unassembled WGS sequence"/>
</dbReference>
<name>A0AAD7JLV1_9AGAR</name>
<gene>
    <name evidence="1" type="ORF">B0H16DRAFT_335504</name>
</gene>